<gene>
    <name evidence="3" type="ORF">TR150456</name>
</gene>
<feature type="compositionally biased region" description="Polar residues" evidence="2">
    <location>
        <begin position="1205"/>
        <end position="1218"/>
    </location>
</feature>
<feature type="repeat" description="WD" evidence="1">
    <location>
        <begin position="83"/>
        <end position="118"/>
    </location>
</feature>
<dbReference type="GO" id="GO:0080008">
    <property type="term" value="C:Cul4-RING E3 ubiquitin ligase complex"/>
    <property type="evidence" value="ECO:0007669"/>
    <property type="project" value="TreeGrafter"/>
</dbReference>
<keyword evidence="1" id="KW-0853">WD repeat</keyword>
<dbReference type="SUPFAM" id="SSF50978">
    <property type="entry name" value="WD40 repeat-like"/>
    <property type="match status" value="1"/>
</dbReference>
<dbReference type="InterPro" id="IPR036322">
    <property type="entry name" value="WD40_repeat_dom_sf"/>
</dbReference>
<dbReference type="AlphaFoldDB" id="A0A0X3PTZ5"/>
<sequence>MTEFIRYIKEREIGRHGKTHRTTVSDNITALRTSSAILAKTPLNSRSTYLLRLNNDSKLIAAAHANRTVAIYSASSGSLLGTCEGHERSPWTLAFHPSNSTLLASGCLGGSIRLWSLQRLIHSHEKCQEIASEPPRLAATRMWKQAGAIASLAFHPQHPILIVAWTQEVVFYDWVSGRTLSVWKFVSDHSRVRWVNLSPDGSLLYTATANPPDILTSSLRHHNSHSVVSSSTTSLVSLTPTVASSPPNEIGSVPSTHYKEEMPSLVSRHQLLNFLLRQPNSWFHERDICSACSLRLCKWAGTLGPFFPTTHLNSHQGLLAAQHAAILAAQVRHIEAVNLPFTVKKLAQSVRNGESKISIPYLRSDPNPTAVAVIEDLPAKEFLLSRGTYCKSGSPGVFARSGICCGGHACDLVLIHRELMRNSLCRPCLQSFWRWTNETVDWWTWAAEDNRNSHSPMGPSVGTPMSSTRCCGSPRTLSSAQTASPERSGPPVPNVSVGMCINCSIDVTDSSRGVCQPSSGNMSQTSLCVRSTQLSVVRAALSLIRKKMGNVHEVTRVTYLAPGIINDAKLSRKLSCMLQSSSCRSLMSTAKELNLPPTLVELLRSQFLAGKRELEVEEVLPKRSKYTMENALGDSDDASPASDKNRQPVDSSATVSTPPSSPCRSGTNLAAEAVHLATSLDVSRAAWNKPPPVRIVSASKTDTGNLHHTRPSIFDFVPLGSRLLHSAHEMPLGASASSSKSTSQTSSVATDAPRHSSNLGETMLDNPGMAACCKCGRIVPYTIPVGPKSSINEAICASLLFPAGYSLSTMESNAGRPQHQPSSPSLSSGNTSHGVGEQGPPVSRQTPPAETVSLPHGGVFSMLSQANSNSVLTSMQQGITNVMAGLLADMGDHASACSLQDTTYRICRWELQLCGPVQKVATDSSPPQHLTSAPISRPYLPMPLNVAVSYSRNSLVVPDVRIFNDSSICLSPDGHLLGAFVVPHGSSATSNSAGEGGNPTVDSLLAIFRLTPYRRRGQCIYARKFVNANPVCLDFSPNANMLAVGLAATGLYHSDDQIDDNRYRGSFESSRPSTPSSLTGSVSSGQNPVAWHSNNDINKKNAELPPVARIFKISWTSSPQDHALSDAPKRRRFLRNLSVIPHPRPPPSAAISTNGSVESWYRSLLLAPNKVSLNTLVWCPDGGIAYGTTKGLVIMVRPQCLPDTDQPSYSLVDTTQSLSDDDENDRLPLMDADPLVNKGLFSSEQYQSSSAHLPLSSTNT</sequence>
<dbReference type="Pfam" id="PF00400">
    <property type="entry name" value="WD40"/>
    <property type="match status" value="1"/>
</dbReference>
<accession>A0A0X3PTZ5</accession>
<feature type="region of interest" description="Disordered" evidence="2">
    <location>
        <begin position="1205"/>
        <end position="1231"/>
    </location>
</feature>
<dbReference type="InterPro" id="IPR052596">
    <property type="entry name" value="AMBRA1_autophagy"/>
</dbReference>
<evidence type="ECO:0000256" key="1">
    <source>
        <dbReference type="PROSITE-ProRule" id="PRU00221"/>
    </source>
</evidence>
<dbReference type="InterPro" id="IPR001680">
    <property type="entry name" value="WD40_rpt"/>
</dbReference>
<dbReference type="PANTHER" id="PTHR22874:SF1">
    <property type="entry name" value="ACTIVATING MOLECULE IN BECN1-REGULATED AUTOPHAGY PROTEIN 1"/>
    <property type="match status" value="1"/>
</dbReference>
<evidence type="ECO:0000313" key="3">
    <source>
        <dbReference type="EMBL" id="JAP51962.1"/>
    </source>
</evidence>
<feature type="region of interest" description="Disordered" evidence="2">
    <location>
        <begin position="810"/>
        <end position="856"/>
    </location>
</feature>
<evidence type="ECO:0000256" key="2">
    <source>
        <dbReference type="SAM" id="MobiDB-lite"/>
    </source>
</evidence>
<dbReference type="GO" id="GO:1990756">
    <property type="term" value="F:ubiquitin-like ligase-substrate adaptor activity"/>
    <property type="evidence" value="ECO:0007669"/>
    <property type="project" value="TreeGrafter"/>
</dbReference>
<feature type="compositionally biased region" description="Low complexity" evidence="2">
    <location>
        <begin position="1066"/>
        <end position="1085"/>
    </location>
</feature>
<dbReference type="GO" id="GO:0000045">
    <property type="term" value="P:autophagosome assembly"/>
    <property type="evidence" value="ECO:0007669"/>
    <property type="project" value="TreeGrafter"/>
</dbReference>
<dbReference type="Gene3D" id="2.130.10.10">
    <property type="entry name" value="YVTN repeat-like/Quinoprotein amine dehydrogenase"/>
    <property type="match status" value="1"/>
</dbReference>
<organism evidence="3">
    <name type="scientific">Schistocephalus solidus</name>
    <name type="common">Tapeworm</name>
    <dbReference type="NCBI Taxonomy" id="70667"/>
    <lineage>
        <taxon>Eukaryota</taxon>
        <taxon>Metazoa</taxon>
        <taxon>Spiralia</taxon>
        <taxon>Lophotrochozoa</taxon>
        <taxon>Platyhelminthes</taxon>
        <taxon>Cestoda</taxon>
        <taxon>Eucestoda</taxon>
        <taxon>Diphyllobothriidea</taxon>
        <taxon>Diphyllobothriidae</taxon>
        <taxon>Schistocephalus</taxon>
    </lineage>
</organism>
<dbReference type="SMART" id="SM00320">
    <property type="entry name" value="WD40"/>
    <property type="match status" value="3"/>
</dbReference>
<dbReference type="PANTHER" id="PTHR22874">
    <property type="entry name" value="ACTIVATING MOLECULE IN BECN1-REGULATED AUTOPHAGY PROTEIN 1"/>
    <property type="match status" value="1"/>
</dbReference>
<feature type="region of interest" description="Disordered" evidence="2">
    <location>
        <begin position="731"/>
        <end position="762"/>
    </location>
</feature>
<feature type="region of interest" description="Disordered" evidence="2">
    <location>
        <begin position="630"/>
        <end position="666"/>
    </location>
</feature>
<feature type="compositionally biased region" description="Low complexity" evidence="2">
    <location>
        <begin position="734"/>
        <end position="750"/>
    </location>
</feature>
<name>A0A0X3PTZ5_SCHSO</name>
<dbReference type="InterPro" id="IPR015943">
    <property type="entry name" value="WD40/YVTN_repeat-like_dom_sf"/>
</dbReference>
<proteinExistence type="predicted"/>
<protein>
    <submittedName>
        <fullName evidence="3">Uncharacterized protein</fullName>
    </submittedName>
</protein>
<reference evidence="3" key="1">
    <citation type="submission" date="2016-01" db="EMBL/GenBank/DDBJ databases">
        <title>Reference transcriptome for the parasite Schistocephalus solidus: insights into the molecular evolution of parasitism.</title>
        <authorList>
            <person name="Hebert F.O."/>
            <person name="Grambauer S."/>
            <person name="Barber I."/>
            <person name="Landry C.R."/>
            <person name="Aubin-Horth N."/>
        </authorList>
    </citation>
    <scope>NUCLEOTIDE SEQUENCE</scope>
</reference>
<dbReference type="EMBL" id="GEEE01011263">
    <property type="protein sequence ID" value="JAP51962.1"/>
    <property type="molecule type" value="Transcribed_RNA"/>
</dbReference>
<dbReference type="GO" id="GO:0000423">
    <property type="term" value="P:mitophagy"/>
    <property type="evidence" value="ECO:0007669"/>
    <property type="project" value="TreeGrafter"/>
</dbReference>
<feature type="region of interest" description="Disordered" evidence="2">
    <location>
        <begin position="1063"/>
        <end position="1098"/>
    </location>
</feature>
<feature type="compositionally biased region" description="Low complexity" evidence="2">
    <location>
        <begin position="648"/>
        <end position="658"/>
    </location>
</feature>
<dbReference type="PROSITE" id="PS50082">
    <property type="entry name" value="WD_REPEATS_2"/>
    <property type="match status" value="1"/>
</dbReference>